<name>A0A3P1WXW4_9ACTN</name>
<sequence>MLAKPYAVVRTVTIEALPEQVHAMIADLGSWVLWSPWEGRDATLVRRFSHPTTGPGAWFEWEGNFQAGQGRVEILHVSDDSVSLDVQWRRPVVSEQQMEFRLARTGSGTQVTWTTHGEISGAIRVLAYFVPMSRIHGPTFSRGLARLKAVCERRP</sequence>
<dbReference type="Gene3D" id="3.30.530.20">
    <property type="match status" value="1"/>
</dbReference>
<proteinExistence type="predicted"/>
<dbReference type="Pfam" id="PF10604">
    <property type="entry name" value="Polyketide_cyc2"/>
    <property type="match status" value="1"/>
</dbReference>
<evidence type="ECO:0000313" key="2">
    <source>
        <dbReference type="Proteomes" id="UP000280935"/>
    </source>
</evidence>
<dbReference type="RefSeq" id="WP_125227030.1">
    <property type="nucleotide sequence ID" value="NZ_RQYT01000004.1"/>
</dbReference>
<protein>
    <submittedName>
        <fullName evidence="1">Transcriptional regulator</fullName>
    </submittedName>
</protein>
<organism evidence="1 2">
    <name type="scientific">Arachnia propionica</name>
    <dbReference type="NCBI Taxonomy" id="1750"/>
    <lineage>
        <taxon>Bacteria</taxon>
        <taxon>Bacillati</taxon>
        <taxon>Actinomycetota</taxon>
        <taxon>Actinomycetes</taxon>
        <taxon>Propionibacteriales</taxon>
        <taxon>Propionibacteriaceae</taxon>
        <taxon>Arachnia</taxon>
    </lineage>
</organism>
<dbReference type="AlphaFoldDB" id="A0A3P1WXW4"/>
<dbReference type="CDD" id="cd07818">
    <property type="entry name" value="SRPBCC_1"/>
    <property type="match status" value="1"/>
</dbReference>
<reference evidence="1 2" key="1">
    <citation type="submission" date="2018-11" db="EMBL/GenBank/DDBJ databases">
        <title>Genomes From Bacteria Associated with the Canine Oral Cavity: a Test Case for Automated Genome-Based Taxonomic Assignment.</title>
        <authorList>
            <person name="Coil D.A."/>
            <person name="Jospin G."/>
            <person name="Darling A.E."/>
            <person name="Wallis C."/>
            <person name="Davis I.J."/>
            <person name="Harris S."/>
            <person name="Eisen J.A."/>
            <person name="Holcombe L.J."/>
            <person name="O'Flynn C."/>
        </authorList>
    </citation>
    <scope>NUCLEOTIDE SEQUENCE [LARGE SCALE GENOMIC DNA]</scope>
    <source>
        <strain evidence="1 2">OH2822_COT-296</strain>
    </source>
</reference>
<accession>A0A3P1WXW4</accession>
<dbReference type="InterPro" id="IPR023393">
    <property type="entry name" value="START-like_dom_sf"/>
</dbReference>
<dbReference type="EMBL" id="RQYT01000004">
    <property type="protein sequence ID" value="RRD50758.1"/>
    <property type="molecule type" value="Genomic_DNA"/>
</dbReference>
<dbReference type="SUPFAM" id="SSF55961">
    <property type="entry name" value="Bet v1-like"/>
    <property type="match status" value="1"/>
</dbReference>
<comment type="caution">
    <text evidence="1">The sequence shown here is derived from an EMBL/GenBank/DDBJ whole genome shotgun (WGS) entry which is preliminary data.</text>
</comment>
<gene>
    <name evidence="1" type="ORF">EII35_03235</name>
</gene>
<dbReference type="InterPro" id="IPR019587">
    <property type="entry name" value="Polyketide_cyclase/dehydratase"/>
</dbReference>
<dbReference type="Proteomes" id="UP000280935">
    <property type="component" value="Unassembled WGS sequence"/>
</dbReference>
<dbReference type="OrthoDB" id="9807923at2"/>
<evidence type="ECO:0000313" key="1">
    <source>
        <dbReference type="EMBL" id="RRD50758.1"/>
    </source>
</evidence>